<gene>
    <name evidence="3" type="ORF">MA16_Dca017421</name>
</gene>
<dbReference type="EMBL" id="KZ502253">
    <property type="protein sequence ID" value="PKU81383.1"/>
    <property type="molecule type" value="Genomic_DNA"/>
</dbReference>
<evidence type="ECO:0000313" key="3">
    <source>
        <dbReference type="EMBL" id="PKU81383.1"/>
    </source>
</evidence>
<dbReference type="InterPro" id="IPR039607">
    <property type="entry name" value="VQ_8/17/18/20/21/25"/>
</dbReference>
<dbReference type="InterPro" id="IPR008889">
    <property type="entry name" value="VQ"/>
</dbReference>
<dbReference type="Proteomes" id="UP000233837">
    <property type="component" value="Unassembled WGS sequence"/>
</dbReference>
<feature type="region of interest" description="Disordered" evidence="1">
    <location>
        <begin position="1"/>
        <end position="34"/>
    </location>
</feature>
<protein>
    <recommendedName>
        <fullName evidence="2">VQ domain-containing protein</fullName>
    </recommendedName>
</protein>
<feature type="compositionally biased region" description="Low complexity" evidence="1">
    <location>
        <begin position="1"/>
        <end position="15"/>
    </location>
</feature>
<evidence type="ECO:0000259" key="2">
    <source>
        <dbReference type="Pfam" id="PF05678"/>
    </source>
</evidence>
<organism evidence="3 4">
    <name type="scientific">Dendrobium catenatum</name>
    <dbReference type="NCBI Taxonomy" id="906689"/>
    <lineage>
        <taxon>Eukaryota</taxon>
        <taxon>Viridiplantae</taxon>
        <taxon>Streptophyta</taxon>
        <taxon>Embryophyta</taxon>
        <taxon>Tracheophyta</taxon>
        <taxon>Spermatophyta</taxon>
        <taxon>Magnoliopsida</taxon>
        <taxon>Liliopsida</taxon>
        <taxon>Asparagales</taxon>
        <taxon>Orchidaceae</taxon>
        <taxon>Epidendroideae</taxon>
        <taxon>Malaxideae</taxon>
        <taxon>Dendrobiinae</taxon>
        <taxon>Dendrobium</taxon>
    </lineage>
</organism>
<feature type="compositionally biased region" description="Basic and acidic residues" evidence="1">
    <location>
        <begin position="18"/>
        <end position="34"/>
    </location>
</feature>
<sequence length="106" mass="11418">MSPSSSKPQTSTPTTLRPAKDPWKLKKPTSPDRRLPLIVHMEPARIIYAKPQEFMGLVQRLTGKPSPAAGAAASASTPASCSVLIRSVPDINVALEAEDEDSSFYQ</sequence>
<dbReference type="AlphaFoldDB" id="A0A2I0X0F6"/>
<dbReference type="PANTHER" id="PTHR33143:SF6">
    <property type="entry name" value="OS08G0102900 PROTEIN"/>
    <property type="match status" value="1"/>
</dbReference>
<proteinExistence type="predicted"/>
<reference evidence="3 4" key="1">
    <citation type="journal article" date="2016" name="Sci. Rep.">
        <title>The Dendrobium catenatum Lindl. genome sequence provides insights into polysaccharide synthase, floral development and adaptive evolution.</title>
        <authorList>
            <person name="Zhang G.Q."/>
            <person name="Xu Q."/>
            <person name="Bian C."/>
            <person name="Tsai W.C."/>
            <person name="Yeh C.M."/>
            <person name="Liu K.W."/>
            <person name="Yoshida K."/>
            <person name="Zhang L.S."/>
            <person name="Chang S.B."/>
            <person name="Chen F."/>
            <person name="Shi Y."/>
            <person name="Su Y.Y."/>
            <person name="Zhang Y.Q."/>
            <person name="Chen L.J."/>
            <person name="Yin Y."/>
            <person name="Lin M."/>
            <person name="Huang H."/>
            <person name="Deng H."/>
            <person name="Wang Z.W."/>
            <person name="Zhu S.L."/>
            <person name="Zhao X."/>
            <person name="Deng C."/>
            <person name="Niu S.C."/>
            <person name="Huang J."/>
            <person name="Wang M."/>
            <person name="Liu G.H."/>
            <person name="Yang H.J."/>
            <person name="Xiao X.J."/>
            <person name="Hsiao Y.Y."/>
            <person name="Wu W.L."/>
            <person name="Chen Y.Y."/>
            <person name="Mitsuda N."/>
            <person name="Ohme-Takagi M."/>
            <person name="Luo Y.B."/>
            <person name="Van de Peer Y."/>
            <person name="Liu Z.J."/>
        </authorList>
    </citation>
    <scope>NUCLEOTIDE SEQUENCE [LARGE SCALE GENOMIC DNA]</scope>
    <source>
        <tissue evidence="3">The whole plant</tissue>
    </source>
</reference>
<accession>A0A2I0X0F6</accession>
<evidence type="ECO:0000256" key="1">
    <source>
        <dbReference type="SAM" id="MobiDB-lite"/>
    </source>
</evidence>
<feature type="domain" description="VQ" evidence="2">
    <location>
        <begin position="46"/>
        <end position="67"/>
    </location>
</feature>
<name>A0A2I0X0F6_9ASPA</name>
<reference evidence="3 4" key="2">
    <citation type="journal article" date="2017" name="Nature">
        <title>The Apostasia genome and the evolution of orchids.</title>
        <authorList>
            <person name="Zhang G.Q."/>
            <person name="Liu K.W."/>
            <person name="Li Z."/>
            <person name="Lohaus R."/>
            <person name="Hsiao Y.Y."/>
            <person name="Niu S.C."/>
            <person name="Wang J.Y."/>
            <person name="Lin Y.C."/>
            <person name="Xu Q."/>
            <person name="Chen L.J."/>
            <person name="Yoshida K."/>
            <person name="Fujiwara S."/>
            <person name="Wang Z.W."/>
            <person name="Zhang Y.Q."/>
            <person name="Mitsuda N."/>
            <person name="Wang M."/>
            <person name="Liu G.H."/>
            <person name="Pecoraro L."/>
            <person name="Huang H.X."/>
            <person name="Xiao X.J."/>
            <person name="Lin M."/>
            <person name="Wu X.Y."/>
            <person name="Wu W.L."/>
            <person name="Chen Y.Y."/>
            <person name="Chang S.B."/>
            <person name="Sakamoto S."/>
            <person name="Ohme-Takagi M."/>
            <person name="Yagi M."/>
            <person name="Zeng S.J."/>
            <person name="Shen C.Y."/>
            <person name="Yeh C.M."/>
            <person name="Luo Y.B."/>
            <person name="Tsai W.C."/>
            <person name="Van de Peer Y."/>
            <person name="Liu Z.J."/>
        </authorList>
    </citation>
    <scope>NUCLEOTIDE SEQUENCE [LARGE SCALE GENOMIC DNA]</scope>
    <source>
        <tissue evidence="3">The whole plant</tissue>
    </source>
</reference>
<evidence type="ECO:0000313" key="4">
    <source>
        <dbReference type="Proteomes" id="UP000233837"/>
    </source>
</evidence>
<keyword evidence="4" id="KW-1185">Reference proteome</keyword>
<dbReference type="GO" id="GO:0005634">
    <property type="term" value="C:nucleus"/>
    <property type="evidence" value="ECO:0007669"/>
    <property type="project" value="TreeGrafter"/>
</dbReference>
<dbReference type="Pfam" id="PF05678">
    <property type="entry name" value="VQ"/>
    <property type="match status" value="1"/>
</dbReference>
<dbReference type="PANTHER" id="PTHR33143">
    <property type="entry name" value="F16F4.1 PROTEIN-RELATED"/>
    <property type="match status" value="1"/>
</dbReference>